<evidence type="ECO:0000313" key="4">
    <source>
        <dbReference type="EMBL" id="QTR55080.1"/>
    </source>
</evidence>
<keyword evidence="5" id="KW-1185">Reference proteome</keyword>
<evidence type="ECO:0000256" key="2">
    <source>
        <dbReference type="ARBA" id="ARBA00022801"/>
    </source>
</evidence>
<accession>A0A975FDD0</accession>
<reference evidence="4" key="1">
    <citation type="submission" date="2021-04" db="EMBL/GenBank/DDBJ databases">
        <title>Genomics, taxonomy and metabolism of representatives of sulfur bacteria of the genus Thiothrix: Thiothrix fructosivorans QT, Thiothrix unzii A1T and three new species, Thiothrix subterranea sp. nov., Thiothrix litoralis sp. nov. and 'Candidatus Thiothrix anitrata' sp. nov.</title>
        <authorList>
            <person name="Ravin N.V."/>
            <person name="Smolyakov D."/>
            <person name="Rudenko T.S."/>
            <person name="Mardanov A.V."/>
            <person name="Beletsky A.V."/>
            <person name="Markov N.D."/>
            <person name="Fomenkov A.I."/>
            <person name="Roberts R.J."/>
            <person name="Karnachuk O.V."/>
            <person name="Novikov A."/>
            <person name="Grabovich M.Y."/>
        </authorList>
    </citation>
    <scope>NUCLEOTIDE SEQUENCE</scope>
    <source>
        <strain evidence="4">A1</strain>
    </source>
</reference>
<name>A0A975FDD0_9GAMM</name>
<dbReference type="InterPro" id="IPR045254">
    <property type="entry name" value="Nit1/2_C-N_Hydrolase"/>
</dbReference>
<dbReference type="KEGG" id="tun:J9260_08375"/>
<dbReference type="InterPro" id="IPR001110">
    <property type="entry name" value="UPF0012_CS"/>
</dbReference>
<evidence type="ECO:0000259" key="3">
    <source>
        <dbReference type="PROSITE" id="PS50263"/>
    </source>
</evidence>
<comment type="similarity">
    <text evidence="1">Belongs to the carbon-nitrogen hydrolase superfamily. NIT1/NIT2 family.</text>
</comment>
<dbReference type="Gene3D" id="3.60.110.10">
    <property type="entry name" value="Carbon-nitrogen hydrolase"/>
    <property type="match status" value="1"/>
</dbReference>
<proteinExistence type="inferred from homology"/>
<sequence>MTLIAAVQMAAGPQVQANLMEAGRLIKEAADRGAKMVVLPETFAIMGVTEAERVKVAEVFGNGPIQAFLSQQAKKYGVWLVGGTLPLRSEDEARVYAASLMYNAKGEVVARYNKIHLFDVMLSENQEVYTESDTTMPGNKPVVVDTPFGKVGMAVCYDLRFPELFRHLSEQGAQIFVIPSAFTDVTGKAHWEVLLRARAIENLCYVVAPGQGGYHVNGRTTYGHSMMVDYWGRVRDVLDKEAGIVMIDIDLEALEQTRKTFPVLSHRCPPKNIESGTP</sequence>
<gene>
    <name evidence="4" type="ORF">J9260_08375</name>
</gene>
<dbReference type="GO" id="GO:0016811">
    <property type="term" value="F:hydrolase activity, acting on carbon-nitrogen (but not peptide) bonds, in linear amides"/>
    <property type="evidence" value="ECO:0007669"/>
    <property type="project" value="InterPro"/>
</dbReference>
<organism evidence="4 5">
    <name type="scientific">Thiothrix unzii</name>
    <dbReference type="NCBI Taxonomy" id="111769"/>
    <lineage>
        <taxon>Bacteria</taxon>
        <taxon>Pseudomonadati</taxon>
        <taxon>Pseudomonadota</taxon>
        <taxon>Gammaproteobacteria</taxon>
        <taxon>Thiotrichales</taxon>
        <taxon>Thiotrichaceae</taxon>
        <taxon>Thiothrix</taxon>
    </lineage>
</organism>
<dbReference type="EMBL" id="CP072793">
    <property type="protein sequence ID" value="QTR55080.1"/>
    <property type="molecule type" value="Genomic_DNA"/>
</dbReference>
<dbReference type="RefSeq" id="WP_210220551.1">
    <property type="nucleotide sequence ID" value="NZ_CP072793.1"/>
</dbReference>
<keyword evidence="2 4" id="KW-0378">Hydrolase</keyword>
<dbReference type="PANTHER" id="PTHR23088:SF27">
    <property type="entry name" value="DEAMINATED GLUTATHIONE AMIDASE"/>
    <property type="match status" value="1"/>
</dbReference>
<dbReference type="InterPro" id="IPR003010">
    <property type="entry name" value="C-N_Hydrolase"/>
</dbReference>
<dbReference type="InterPro" id="IPR036526">
    <property type="entry name" value="C-N_Hydrolase_sf"/>
</dbReference>
<feature type="domain" description="CN hydrolase" evidence="3">
    <location>
        <begin position="2"/>
        <end position="251"/>
    </location>
</feature>
<dbReference type="SUPFAM" id="SSF56317">
    <property type="entry name" value="Carbon-nitrogen hydrolase"/>
    <property type="match status" value="1"/>
</dbReference>
<evidence type="ECO:0000256" key="1">
    <source>
        <dbReference type="ARBA" id="ARBA00010613"/>
    </source>
</evidence>
<evidence type="ECO:0000313" key="5">
    <source>
        <dbReference type="Proteomes" id="UP000672009"/>
    </source>
</evidence>
<dbReference type="PROSITE" id="PS01227">
    <property type="entry name" value="UPF0012"/>
    <property type="match status" value="1"/>
</dbReference>
<protein>
    <submittedName>
        <fullName evidence="4">Carbon-nitrogen hydrolase family protein</fullName>
    </submittedName>
</protein>
<dbReference type="PROSITE" id="PS50263">
    <property type="entry name" value="CN_HYDROLASE"/>
    <property type="match status" value="1"/>
</dbReference>
<dbReference type="CDD" id="cd07572">
    <property type="entry name" value="nit"/>
    <property type="match status" value="1"/>
</dbReference>
<dbReference type="Proteomes" id="UP000672009">
    <property type="component" value="Chromosome"/>
</dbReference>
<dbReference type="PANTHER" id="PTHR23088">
    <property type="entry name" value="NITRILASE-RELATED"/>
    <property type="match status" value="1"/>
</dbReference>
<dbReference type="AlphaFoldDB" id="A0A975FDD0"/>
<dbReference type="Pfam" id="PF00795">
    <property type="entry name" value="CN_hydrolase"/>
    <property type="match status" value="1"/>
</dbReference>